<keyword evidence="3" id="KW-1185">Reference proteome</keyword>
<feature type="transmembrane region" description="Helical" evidence="1">
    <location>
        <begin position="7"/>
        <end position="24"/>
    </location>
</feature>
<name>A0A1I0BJA6_9GAMM</name>
<protein>
    <submittedName>
        <fullName evidence="2">Uncharacterized protein</fullName>
    </submittedName>
</protein>
<evidence type="ECO:0000313" key="3">
    <source>
        <dbReference type="Proteomes" id="UP000242642"/>
    </source>
</evidence>
<evidence type="ECO:0000313" key="2">
    <source>
        <dbReference type="EMBL" id="SET07024.1"/>
    </source>
</evidence>
<reference evidence="3" key="1">
    <citation type="submission" date="2016-10" db="EMBL/GenBank/DDBJ databases">
        <authorList>
            <person name="Varghese N."/>
            <person name="Submissions S."/>
        </authorList>
    </citation>
    <scope>NUCLEOTIDE SEQUENCE [LARGE SCALE GENOMIC DNA]</scope>
    <source>
        <strain evidence="3">DSM 18579</strain>
    </source>
</reference>
<feature type="transmembrane region" description="Helical" evidence="1">
    <location>
        <begin position="121"/>
        <end position="144"/>
    </location>
</feature>
<dbReference type="RefSeq" id="WP_093318758.1">
    <property type="nucleotide sequence ID" value="NZ_FOHV01000008.1"/>
</dbReference>
<dbReference type="AlphaFoldDB" id="A0A1I0BJA6"/>
<keyword evidence="1" id="KW-1133">Transmembrane helix</keyword>
<gene>
    <name evidence="2" type="ORF">SAMN02583745_01282</name>
</gene>
<dbReference type="EMBL" id="FOHV01000008">
    <property type="protein sequence ID" value="SET07024.1"/>
    <property type="molecule type" value="Genomic_DNA"/>
</dbReference>
<sequence length="148" mass="16027">MAKVCEVFILMLLMSGIIFIGNFVGYRPPMLPAFIGIMIITAVAAIGYSLSLLPLLKKIPSIIWISGLGMLLSSNISPVSGFIIENISQINILSVSTPVLAYAGLAVGKDLELFKQLSWKIIPVALSVFAGTFIFAAILAHFSLQWHF</sequence>
<keyword evidence="1" id="KW-0472">Membrane</keyword>
<dbReference type="Proteomes" id="UP000242642">
    <property type="component" value="Unassembled WGS sequence"/>
</dbReference>
<dbReference type="OrthoDB" id="6443879at2"/>
<feature type="transmembrane region" description="Helical" evidence="1">
    <location>
        <begin position="62"/>
        <end position="84"/>
    </location>
</feature>
<feature type="transmembrane region" description="Helical" evidence="1">
    <location>
        <begin position="30"/>
        <end position="50"/>
    </location>
</feature>
<proteinExistence type="predicted"/>
<organism evidence="2 3">
    <name type="scientific">Thorsellia anophelis DSM 18579</name>
    <dbReference type="NCBI Taxonomy" id="1123402"/>
    <lineage>
        <taxon>Bacteria</taxon>
        <taxon>Pseudomonadati</taxon>
        <taxon>Pseudomonadota</taxon>
        <taxon>Gammaproteobacteria</taxon>
        <taxon>Enterobacterales</taxon>
        <taxon>Thorselliaceae</taxon>
        <taxon>Thorsellia</taxon>
    </lineage>
</organism>
<feature type="transmembrane region" description="Helical" evidence="1">
    <location>
        <begin position="90"/>
        <end position="109"/>
    </location>
</feature>
<keyword evidence="1" id="KW-0812">Transmembrane</keyword>
<accession>A0A1I0BJA6</accession>
<evidence type="ECO:0000256" key="1">
    <source>
        <dbReference type="SAM" id="Phobius"/>
    </source>
</evidence>
<dbReference type="STRING" id="1123402.SAMN02583745_01282"/>